<keyword evidence="7" id="KW-1185">Reference proteome</keyword>
<dbReference type="NCBIfam" id="TIGR01167">
    <property type="entry name" value="LPXTG_anchor"/>
    <property type="match status" value="1"/>
</dbReference>
<reference evidence="6 7" key="1">
    <citation type="submission" date="2023-07" db="EMBL/GenBank/DDBJ databases">
        <title>Sequencing the genomes of 1000 actinobacteria strains.</title>
        <authorList>
            <person name="Klenk H.-P."/>
        </authorList>
    </citation>
    <scope>NUCLEOTIDE SEQUENCE [LARGE SCALE GENOMIC DNA]</scope>
    <source>
        <strain evidence="6 7">DSM 15539</strain>
    </source>
</reference>
<feature type="domain" description="GEVED" evidence="5">
    <location>
        <begin position="437"/>
        <end position="518"/>
    </location>
</feature>
<dbReference type="InterPro" id="IPR045474">
    <property type="entry name" value="GEVED"/>
</dbReference>
<dbReference type="EMBL" id="JAVDUJ010000001">
    <property type="protein sequence ID" value="MDR6939695.1"/>
    <property type="molecule type" value="Genomic_DNA"/>
</dbReference>
<keyword evidence="1" id="KW-1133">Transmembrane helix</keyword>
<feature type="domain" description="SpaA-like prealbumin fold" evidence="2">
    <location>
        <begin position="846"/>
        <end position="937"/>
    </location>
</feature>
<dbReference type="RefSeq" id="WP_309956571.1">
    <property type="nucleotide sequence ID" value="NZ_JAVDUJ010000001.1"/>
</dbReference>
<dbReference type="Gene3D" id="2.60.40.10">
    <property type="entry name" value="Immunoglobulins"/>
    <property type="match status" value="1"/>
</dbReference>
<evidence type="ECO:0000259" key="2">
    <source>
        <dbReference type="Pfam" id="PF17802"/>
    </source>
</evidence>
<proteinExistence type="predicted"/>
<dbReference type="Pfam" id="PF18651">
    <property type="entry name" value="CshA_NR2"/>
    <property type="match status" value="1"/>
</dbReference>
<evidence type="ECO:0000313" key="6">
    <source>
        <dbReference type="EMBL" id="MDR6939695.1"/>
    </source>
</evidence>
<dbReference type="InterPro" id="IPR046022">
    <property type="entry name" value="DUF5979"/>
</dbReference>
<evidence type="ECO:0000256" key="1">
    <source>
        <dbReference type="SAM" id="Phobius"/>
    </source>
</evidence>
<gene>
    <name evidence="6" type="ORF">J2S36_001238</name>
</gene>
<feature type="transmembrane region" description="Helical" evidence="1">
    <location>
        <begin position="973"/>
        <end position="993"/>
    </location>
</feature>
<feature type="domain" description="Surface adhesin CshA non-repetitive" evidence="3">
    <location>
        <begin position="24"/>
        <end position="311"/>
    </location>
</feature>
<dbReference type="InterPro" id="IPR013783">
    <property type="entry name" value="Ig-like_fold"/>
</dbReference>
<dbReference type="Pfam" id="PF20009">
    <property type="entry name" value="GEVED"/>
    <property type="match status" value="1"/>
</dbReference>
<dbReference type="InterPro" id="IPR040683">
    <property type="entry name" value="CshA_NR2"/>
</dbReference>
<keyword evidence="1" id="KW-0812">Transmembrane</keyword>
<protein>
    <submittedName>
        <fullName evidence="6">LPXTG-motif cell wall-anchored protein</fullName>
    </submittedName>
</protein>
<dbReference type="Pfam" id="PF17802">
    <property type="entry name" value="SpaA"/>
    <property type="match status" value="1"/>
</dbReference>
<name>A0ABU1T378_9ACTO</name>
<sequence>MKAQAAYGEGGYNSGETSRYLGLIDWVDWSKCDGPDNCRKLSKSYTSQTGELNWDREDAGTLFSKDLRDGGSYRVRSETQLGENAKVTTFCSISEFRQNAYGSYPIDGKAPLYIHIPGSYKKDGWDNVYQRFDKGTRTGIAAGIGRANGGRARFDVSCEAFLVTDNENNERREIPIQGLVFADAEVTSGNETSYIIPAKIDRSRSVEWRQLDYNRVPGDNTKIKLEYGPNNGSDRPDNSLFYAFNPQKHQYLWEYSSLANLLDRNNAIKFIGQSETDQVFQPVSVLYASNANGAYVDMEVKGGNYFAIGVVLGGDSSDGPASYGKAGAIVQPQISGQKITHTIENLKDAPKAVVSAGAPPFLGVNGPDLEAQFFSKNYWNTLLNDDLYNSTSNGDAYSRAVFDDEDAITKPLLVTAQPGTFKKTIKCKPAPGEKQTNVSGWLDWNADGHFTNSERSVTVCGNNNQATLSWNVTPEMLPGAGKTIEKSMLRLMATTEPTAKYSFNSLLPDGEVEDHAVTLVRPTLTVTKQILSSNGQPKNDADRAGFGFTANVPNTTFPQVPLTPQKLIDIVAQQTTSGTQSAAAKAGTASWPLAFNNLKPELTDAGQTAPIVNATVSETPKTGYQMVPNTRCEVAEKNQKFTTVKAYNVAASMNQRKPVYMDQADTYAWPEEISPNVTSSKKNAFSVELSPVSVMNCTVSNQPYGQISVKPTVDTSEVNPPMQIDSELQFAGTYSCTAPTVGPFKGAAKVDGTWGPVKADNVWTSDPKKDLIPAGASCTITQTAITSTSQGGANPAKPVAGSAAYSWKNPVEYQTTNTITAAAGLIGEQVNMVTAVNKVELAPNTTLRWTKVDEKHKLLTGAVFSLKTTDAKNTEQTVADITDCVADSAGKCEGSDKDPEAGKYKVENVPAGKWELTETAAPAGFAKLTQPVKGTVEPADLTSGKDVGEVVNTRITAEFLPTLPITGGLSTTIFLLIGASAIVAAAVTGVISVKRRERGGATH</sequence>
<dbReference type="Pfam" id="PF19407">
    <property type="entry name" value="DUF5979"/>
    <property type="match status" value="1"/>
</dbReference>
<keyword evidence="1" id="KW-0472">Membrane</keyword>
<dbReference type="InterPro" id="IPR041033">
    <property type="entry name" value="SpaA_PFL_dom_1"/>
</dbReference>
<evidence type="ECO:0000259" key="3">
    <source>
        <dbReference type="Pfam" id="PF18651"/>
    </source>
</evidence>
<evidence type="ECO:0000259" key="5">
    <source>
        <dbReference type="Pfam" id="PF20009"/>
    </source>
</evidence>
<dbReference type="Proteomes" id="UP001266099">
    <property type="component" value="Unassembled WGS sequence"/>
</dbReference>
<evidence type="ECO:0000313" key="7">
    <source>
        <dbReference type="Proteomes" id="UP001266099"/>
    </source>
</evidence>
<comment type="caution">
    <text evidence="6">The sequence shown here is derived from an EMBL/GenBank/DDBJ whole genome shotgun (WGS) entry which is preliminary data.</text>
</comment>
<accession>A0ABU1T378</accession>
<organism evidence="6 7">
    <name type="scientific">Arcanobacterium hippocoleae</name>
    <dbReference type="NCBI Taxonomy" id="149017"/>
    <lineage>
        <taxon>Bacteria</taxon>
        <taxon>Bacillati</taxon>
        <taxon>Actinomycetota</taxon>
        <taxon>Actinomycetes</taxon>
        <taxon>Actinomycetales</taxon>
        <taxon>Actinomycetaceae</taxon>
        <taxon>Arcanobacterium</taxon>
    </lineage>
</organism>
<feature type="domain" description="DUF5979" evidence="4">
    <location>
        <begin position="709"/>
        <end position="839"/>
    </location>
</feature>
<evidence type="ECO:0000259" key="4">
    <source>
        <dbReference type="Pfam" id="PF19407"/>
    </source>
</evidence>